<dbReference type="InterPro" id="IPR011712">
    <property type="entry name" value="Sig_transdc_His_kin_sub3_dim/P"/>
</dbReference>
<keyword evidence="9" id="KW-0472">Membrane</keyword>
<keyword evidence="12" id="KW-1185">Reference proteome</keyword>
<evidence type="ECO:0000313" key="12">
    <source>
        <dbReference type="Proteomes" id="UP001367513"/>
    </source>
</evidence>
<dbReference type="InterPro" id="IPR050482">
    <property type="entry name" value="Sensor_HK_TwoCompSys"/>
</dbReference>
<name>A0ABU9AQ45_PSEA5</name>
<feature type="transmembrane region" description="Helical" evidence="9">
    <location>
        <begin position="7"/>
        <end position="26"/>
    </location>
</feature>
<keyword evidence="9" id="KW-0812">Transmembrane</keyword>
<keyword evidence="5" id="KW-0547">Nucleotide-binding</keyword>
<evidence type="ECO:0000259" key="10">
    <source>
        <dbReference type="Pfam" id="PF07730"/>
    </source>
</evidence>
<feature type="transmembrane region" description="Helical" evidence="9">
    <location>
        <begin position="82"/>
        <end position="100"/>
    </location>
</feature>
<keyword evidence="6 11" id="KW-0418">Kinase</keyword>
<keyword evidence="4" id="KW-0808">Transferase</keyword>
<evidence type="ECO:0000256" key="3">
    <source>
        <dbReference type="ARBA" id="ARBA00022553"/>
    </source>
</evidence>
<dbReference type="Gene3D" id="3.30.565.10">
    <property type="entry name" value="Histidine kinase-like ATPase, C-terminal domain"/>
    <property type="match status" value="1"/>
</dbReference>
<dbReference type="GO" id="GO:0016301">
    <property type="term" value="F:kinase activity"/>
    <property type="evidence" value="ECO:0007669"/>
    <property type="project" value="UniProtKB-KW"/>
</dbReference>
<gene>
    <name evidence="11" type="ORF">WG925_27730</name>
</gene>
<comment type="catalytic activity">
    <reaction evidence="1">
        <text>ATP + protein L-histidine = ADP + protein N-phospho-L-histidine.</text>
        <dbReference type="EC" id="2.7.13.3"/>
    </reaction>
</comment>
<evidence type="ECO:0000256" key="5">
    <source>
        <dbReference type="ARBA" id="ARBA00022741"/>
    </source>
</evidence>
<feature type="domain" description="Signal transduction histidine kinase subgroup 3 dimerisation and phosphoacceptor" evidence="10">
    <location>
        <begin position="136"/>
        <end position="196"/>
    </location>
</feature>
<dbReference type="PANTHER" id="PTHR24421:SF10">
    <property type="entry name" value="NITRATE_NITRITE SENSOR PROTEIN NARQ"/>
    <property type="match status" value="1"/>
</dbReference>
<sequence length="468" mass="48802">MTDRATLALSSVMLVAAALWVIAYLLTSDGDGVVVLALLAPAVLGAAGVAGRWGRRHTVWLPAVVPAAAALVVLLATGGLDSATGAFIAIGVLLWTPWLAGRWLRARAALGQAGWQAAARWEDQAREAEDDARRRERDRLAARMHDLVGHDLARAALTLGGLELDTALPAPAQRAVARARQQVSTAAEHLAEAVTAIDATPTATPTGAELDDLVTDLRADGSDVALVPADPSPLLDGTDPAIAALLVRVVREGLTNAVKHGGDGPIEVSFARWPAQIVVVVRSHGANQHPAPGSGHGLAALRRDVDEIGGALEHGRSHDDYLLAVRLPVHHPAPAGPTQVDHAHRLALGDVRRSRTTAVRGTAAVIAVSILLVVAYRAADVATSVLPTDTFTALALGDTRTAVADALPLRTRTDATGIPAPAGSWCEHYSSSPDLLSADLYRLCWVDGHLTSKDLLRRPAADPGTIGT</sequence>
<keyword evidence="7" id="KW-0067">ATP-binding</keyword>
<evidence type="ECO:0000313" key="11">
    <source>
        <dbReference type="EMBL" id="MEK6467545.1"/>
    </source>
</evidence>
<accession>A0ABU9AQ45</accession>
<evidence type="ECO:0000256" key="2">
    <source>
        <dbReference type="ARBA" id="ARBA00012438"/>
    </source>
</evidence>
<feature type="transmembrane region" description="Helical" evidence="9">
    <location>
        <begin position="58"/>
        <end position="76"/>
    </location>
</feature>
<evidence type="ECO:0000256" key="1">
    <source>
        <dbReference type="ARBA" id="ARBA00000085"/>
    </source>
</evidence>
<evidence type="ECO:0000256" key="7">
    <source>
        <dbReference type="ARBA" id="ARBA00022840"/>
    </source>
</evidence>
<keyword evidence="9" id="KW-1133">Transmembrane helix</keyword>
<evidence type="ECO:0000256" key="8">
    <source>
        <dbReference type="ARBA" id="ARBA00023012"/>
    </source>
</evidence>
<proteinExistence type="predicted"/>
<dbReference type="RefSeq" id="WP_346109117.1">
    <property type="nucleotide sequence ID" value="NZ_BAAAOD010000123.1"/>
</dbReference>
<reference evidence="11 12" key="1">
    <citation type="submission" date="2024-03" db="EMBL/GenBank/DDBJ databases">
        <title>Draft genome sequence of Pseudonocardia carboxydivorans JCM 14827.</title>
        <authorList>
            <person name="Duangmal K."/>
        </authorList>
    </citation>
    <scope>NUCLEOTIDE SEQUENCE [LARGE SCALE GENOMIC DNA]</scope>
    <source>
        <strain evidence="11 12">JCM 14827</strain>
    </source>
</reference>
<dbReference type="EC" id="2.7.13.3" evidence="2"/>
<dbReference type="EMBL" id="JBBPIX010000035">
    <property type="protein sequence ID" value="MEK6467545.1"/>
    <property type="molecule type" value="Genomic_DNA"/>
</dbReference>
<keyword evidence="8" id="KW-0902">Two-component regulatory system</keyword>
<dbReference type="Gene3D" id="1.20.5.1930">
    <property type="match status" value="1"/>
</dbReference>
<evidence type="ECO:0000256" key="9">
    <source>
        <dbReference type="SAM" id="Phobius"/>
    </source>
</evidence>
<dbReference type="SUPFAM" id="SSF55874">
    <property type="entry name" value="ATPase domain of HSP90 chaperone/DNA topoisomerase II/histidine kinase"/>
    <property type="match status" value="1"/>
</dbReference>
<dbReference type="Pfam" id="PF07730">
    <property type="entry name" value="HisKA_3"/>
    <property type="match status" value="1"/>
</dbReference>
<evidence type="ECO:0000256" key="6">
    <source>
        <dbReference type="ARBA" id="ARBA00022777"/>
    </source>
</evidence>
<keyword evidence="3" id="KW-0597">Phosphoprotein</keyword>
<feature type="transmembrane region" description="Helical" evidence="9">
    <location>
        <begin position="32"/>
        <end position="51"/>
    </location>
</feature>
<dbReference type="InterPro" id="IPR036890">
    <property type="entry name" value="HATPase_C_sf"/>
</dbReference>
<organism evidence="11 12">
    <name type="scientific">Pseudonocardia alni subsp. carboxydivorans</name>
    <dbReference type="NCBI Taxonomy" id="415010"/>
    <lineage>
        <taxon>Bacteria</taxon>
        <taxon>Bacillati</taxon>
        <taxon>Actinomycetota</taxon>
        <taxon>Actinomycetes</taxon>
        <taxon>Pseudonocardiales</taxon>
        <taxon>Pseudonocardiaceae</taxon>
        <taxon>Pseudonocardia</taxon>
    </lineage>
</organism>
<protein>
    <recommendedName>
        <fullName evidence="2">histidine kinase</fullName>
        <ecNumber evidence="2">2.7.13.3</ecNumber>
    </recommendedName>
</protein>
<dbReference type="Proteomes" id="UP001367513">
    <property type="component" value="Unassembled WGS sequence"/>
</dbReference>
<comment type="caution">
    <text evidence="11">The sequence shown here is derived from an EMBL/GenBank/DDBJ whole genome shotgun (WGS) entry which is preliminary data.</text>
</comment>
<evidence type="ECO:0000256" key="4">
    <source>
        <dbReference type="ARBA" id="ARBA00022679"/>
    </source>
</evidence>
<feature type="transmembrane region" description="Helical" evidence="9">
    <location>
        <begin position="358"/>
        <end position="379"/>
    </location>
</feature>
<dbReference type="PANTHER" id="PTHR24421">
    <property type="entry name" value="NITRATE/NITRITE SENSOR PROTEIN NARX-RELATED"/>
    <property type="match status" value="1"/>
</dbReference>